<evidence type="ECO:0000256" key="11">
    <source>
        <dbReference type="ARBA" id="ARBA00022884"/>
    </source>
</evidence>
<evidence type="ECO:0000259" key="19">
    <source>
        <dbReference type="PROSITE" id="PS51483"/>
    </source>
</evidence>
<evidence type="ECO:0000256" key="3">
    <source>
        <dbReference type="ARBA" id="ARBA00011209"/>
    </source>
</evidence>
<dbReference type="GO" id="GO:0016874">
    <property type="term" value="F:ligase activity"/>
    <property type="evidence" value="ECO:0007669"/>
    <property type="project" value="UniProtKB-KW"/>
</dbReference>
<evidence type="ECO:0000256" key="4">
    <source>
        <dbReference type="ARBA" id="ARBA00022490"/>
    </source>
</evidence>
<dbReference type="EMBL" id="BAAADD010000009">
    <property type="protein sequence ID" value="GAA0580923.1"/>
    <property type="molecule type" value="Genomic_DNA"/>
</dbReference>
<dbReference type="InterPro" id="IPR036690">
    <property type="entry name" value="Fdx_antiC-bd_sf"/>
</dbReference>
<dbReference type="PANTHER" id="PTHR10947">
    <property type="entry name" value="PHENYLALANYL-TRNA SYNTHETASE BETA CHAIN AND LEUCINE-RICH REPEAT-CONTAINING PROTEIN 47"/>
    <property type="match status" value="1"/>
</dbReference>
<dbReference type="Pfam" id="PF01588">
    <property type="entry name" value="tRNA_bind"/>
    <property type="match status" value="1"/>
</dbReference>
<dbReference type="SMART" id="SM00896">
    <property type="entry name" value="FDX-ACB"/>
    <property type="match status" value="1"/>
</dbReference>
<keyword evidence="5 16" id="KW-0820">tRNA-binding</keyword>
<keyword evidence="8 15" id="KW-0547">Nucleotide-binding</keyword>
<keyword evidence="9 15" id="KW-0067">ATP-binding</keyword>
<comment type="catalytic activity">
    <reaction evidence="14 15">
        <text>tRNA(Phe) + L-phenylalanine + ATP = L-phenylalanyl-tRNA(Phe) + AMP + diphosphate + H(+)</text>
        <dbReference type="Rhea" id="RHEA:19413"/>
        <dbReference type="Rhea" id="RHEA-COMP:9668"/>
        <dbReference type="Rhea" id="RHEA-COMP:9699"/>
        <dbReference type="ChEBI" id="CHEBI:15378"/>
        <dbReference type="ChEBI" id="CHEBI:30616"/>
        <dbReference type="ChEBI" id="CHEBI:33019"/>
        <dbReference type="ChEBI" id="CHEBI:58095"/>
        <dbReference type="ChEBI" id="CHEBI:78442"/>
        <dbReference type="ChEBI" id="CHEBI:78531"/>
        <dbReference type="ChEBI" id="CHEBI:456215"/>
        <dbReference type="EC" id="6.1.1.20"/>
    </reaction>
</comment>
<evidence type="ECO:0000313" key="20">
    <source>
        <dbReference type="EMBL" id="GAA0580923.1"/>
    </source>
</evidence>
<dbReference type="InterPro" id="IPR041616">
    <property type="entry name" value="PheRS_beta_core"/>
</dbReference>
<dbReference type="HAMAP" id="MF_00283">
    <property type="entry name" value="Phe_tRNA_synth_beta1"/>
    <property type="match status" value="1"/>
</dbReference>
<proteinExistence type="inferred from homology"/>
<keyword evidence="11 16" id="KW-0694">RNA-binding</keyword>
<dbReference type="InterPro" id="IPR005121">
    <property type="entry name" value="Fdx_antiC-bd"/>
</dbReference>
<dbReference type="Gene3D" id="3.50.40.10">
    <property type="entry name" value="Phenylalanyl-trna Synthetase, Chain B, domain 3"/>
    <property type="match status" value="1"/>
</dbReference>
<keyword evidence="6 15" id="KW-0436">Ligase</keyword>
<dbReference type="SUPFAM" id="SSF54991">
    <property type="entry name" value="Anticodon-binding domain of PheRS"/>
    <property type="match status" value="1"/>
</dbReference>
<keyword evidence="10 15" id="KW-0460">Magnesium</keyword>
<dbReference type="InterPro" id="IPR033714">
    <property type="entry name" value="tRNA_bind_bactPheRS"/>
</dbReference>
<dbReference type="SMART" id="SM00874">
    <property type="entry name" value="B5"/>
    <property type="match status" value="1"/>
</dbReference>
<comment type="cofactor">
    <cofactor evidence="15">
        <name>Mg(2+)</name>
        <dbReference type="ChEBI" id="CHEBI:18420"/>
    </cofactor>
    <text evidence="15">Binds 2 magnesium ions per tetramer.</text>
</comment>
<dbReference type="InterPro" id="IPR002547">
    <property type="entry name" value="tRNA-bd_dom"/>
</dbReference>
<name>A0ABP3Q7C3_9PROT</name>
<feature type="domain" description="B5" evidence="19">
    <location>
        <begin position="403"/>
        <end position="478"/>
    </location>
</feature>
<feature type="binding site" evidence="15">
    <location>
        <position position="466"/>
    </location>
    <ligand>
        <name>Mg(2+)</name>
        <dbReference type="ChEBI" id="CHEBI:18420"/>
        <note>shared with alpha subunit</note>
    </ligand>
</feature>
<dbReference type="InterPro" id="IPR005147">
    <property type="entry name" value="tRNA_synthase_B5-dom"/>
</dbReference>
<feature type="binding site" evidence="15">
    <location>
        <position position="462"/>
    </location>
    <ligand>
        <name>Mg(2+)</name>
        <dbReference type="ChEBI" id="CHEBI:18420"/>
        <note>shared with alpha subunit</note>
    </ligand>
</feature>
<evidence type="ECO:0000256" key="16">
    <source>
        <dbReference type="PROSITE-ProRule" id="PRU00209"/>
    </source>
</evidence>
<dbReference type="SUPFAM" id="SSF50249">
    <property type="entry name" value="Nucleic acid-binding proteins"/>
    <property type="match status" value="1"/>
</dbReference>
<dbReference type="Gene3D" id="3.30.70.380">
    <property type="entry name" value="Ferrodoxin-fold anticodon-binding domain"/>
    <property type="match status" value="1"/>
</dbReference>
<reference evidence="21" key="1">
    <citation type="journal article" date="2019" name="Int. J. Syst. Evol. Microbiol.">
        <title>The Global Catalogue of Microorganisms (GCM) 10K type strain sequencing project: providing services to taxonomists for standard genome sequencing and annotation.</title>
        <authorList>
            <consortium name="The Broad Institute Genomics Platform"/>
            <consortium name="The Broad Institute Genome Sequencing Center for Infectious Disease"/>
            <person name="Wu L."/>
            <person name="Ma J."/>
        </authorList>
    </citation>
    <scope>NUCLEOTIDE SEQUENCE [LARGE SCALE GENOMIC DNA]</scope>
    <source>
        <strain evidence="21">JCM 15089</strain>
    </source>
</reference>
<evidence type="ECO:0000256" key="13">
    <source>
        <dbReference type="ARBA" id="ARBA00023146"/>
    </source>
</evidence>
<dbReference type="NCBIfam" id="NF045760">
    <property type="entry name" value="YtpR"/>
    <property type="match status" value="1"/>
</dbReference>
<evidence type="ECO:0000256" key="9">
    <source>
        <dbReference type="ARBA" id="ARBA00022840"/>
    </source>
</evidence>
<dbReference type="Gene3D" id="3.30.56.10">
    <property type="match status" value="2"/>
</dbReference>
<dbReference type="InterPro" id="IPR045864">
    <property type="entry name" value="aa-tRNA-synth_II/BPL/LPL"/>
</dbReference>
<dbReference type="PROSITE" id="PS51447">
    <property type="entry name" value="FDX_ACB"/>
    <property type="match status" value="1"/>
</dbReference>
<dbReference type="InterPro" id="IPR009061">
    <property type="entry name" value="DNA-bd_dom_put_sf"/>
</dbReference>
<evidence type="ECO:0000313" key="21">
    <source>
        <dbReference type="Proteomes" id="UP001499951"/>
    </source>
</evidence>
<dbReference type="InterPro" id="IPR012340">
    <property type="entry name" value="NA-bd_OB-fold"/>
</dbReference>
<evidence type="ECO:0000256" key="6">
    <source>
        <dbReference type="ARBA" id="ARBA00022598"/>
    </source>
</evidence>
<keyword evidence="12 15" id="KW-0648">Protein biosynthesis</keyword>
<accession>A0ABP3Q7C3</accession>
<dbReference type="PROSITE" id="PS50886">
    <property type="entry name" value="TRBD"/>
    <property type="match status" value="1"/>
</dbReference>
<dbReference type="EC" id="6.1.1.20" evidence="15"/>
<dbReference type="Pfam" id="PF17759">
    <property type="entry name" value="tRNA_synthFbeta"/>
    <property type="match status" value="1"/>
</dbReference>
<feature type="binding site" evidence="15">
    <location>
        <position position="456"/>
    </location>
    <ligand>
        <name>Mg(2+)</name>
        <dbReference type="ChEBI" id="CHEBI:18420"/>
        <note>shared with alpha subunit</note>
    </ligand>
</feature>
<organism evidence="20 21">
    <name type="scientific">Rhizomicrobium electricum</name>
    <dbReference type="NCBI Taxonomy" id="480070"/>
    <lineage>
        <taxon>Bacteria</taxon>
        <taxon>Pseudomonadati</taxon>
        <taxon>Pseudomonadota</taxon>
        <taxon>Alphaproteobacteria</taxon>
        <taxon>Micropepsales</taxon>
        <taxon>Micropepsaceae</taxon>
        <taxon>Rhizomicrobium</taxon>
    </lineage>
</organism>
<keyword evidence="21" id="KW-1185">Reference proteome</keyword>
<feature type="domain" description="FDX-ACB" evidence="18">
    <location>
        <begin position="702"/>
        <end position="795"/>
    </location>
</feature>
<keyword evidence="4 15" id="KW-0963">Cytoplasm</keyword>
<dbReference type="Gene3D" id="2.40.50.140">
    <property type="entry name" value="Nucleic acid-binding proteins"/>
    <property type="match status" value="1"/>
</dbReference>
<evidence type="ECO:0000256" key="7">
    <source>
        <dbReference type="ARBA" id="ARBA00022723"/>
    </source>
</evidence>
<dbReference type="Pfam" id="PF03147">
    <property type="entry name" value="FDX-ACB"/>
    <property type="match status" value="1"/>
</dbReference>
<dbReference type="SUPFAM" id="SSF56037">
    <property type="entry name" value="PheT/TilS domain"/>
    <property type="match status" value="1"/>
</dbReference>
<evidence type="ECO:0000256" key="12">
    <source>
        <dbReference type="ARBA" id="ARBA00022917"/>
    </source>
</evidence>
<comment type="similarity">
    <text evidence="2 15">Belongs to the phenylalanyl-tRNA synthetase beta subunit family. Type 1 subfamily.</text>
</comment>
<dbReference type="InterPro" id="IPR005146">
    <property type="entry name" value="B3/B4_tRNA-bd"/>
</dbReference>
<dbReference type="Gene3D" id="3.30.930.10">
    <property type="entry name" value="Bira Bifunctional Protein, Domain 2"/>
    <property type="match status" value="1"/>
</dbReference>
<dbReference type="CDD" id="cd02796">
    <property type="entry name" value="tRNA_bind_bactPheRS"/>
    <property type="match status" value="1"/>
</dbReference>
<comment type="subcellular location">
    <subcellularLocation>
        <location evidence="1 15">Cytoplasm</location>
    </subcellularLocation>
</comment>
<evidence type="ECO:0000256" key="5">
    <source>
        <dbReference type="ARBA" id="ARBA00022555"/>
    </source>
</evidence>
<evidence type="ECO:0000256" key="8">
    <source>
        <dbReference type="ARBA" id="ARBA00022741"/>
    </source>
</evidence>
<keyword evidence="13 15" id="KW-0030">Aminoacyl-tRNA synthetase</keyword>
<dbReference type="NCBIfam" id="TIGR00472">
    <property type="entry name" value="pheT_bact"/>
    <property type="match status" value="1"/>
</dbReference>
<comment type="subunit">
    <text evidence="3 15">Tetramer of two alpha and two beta subunits.</text>
</comment>
<dbReference type="SUPFAM" id="SSF55681">
    <property type="entry name" value="Class II aaRS and biotin synthetases"/>
    <property type="match status" value="1"/>
</dbReference>
<dbReference type="Pfam" id="PF03484">
    <property type="entry name" value="B5"/>
    <property type="match status" value="1"/>
</dbReference>
<keyword evidence="7 15" id="KW-0479">Metal-binding</keyword>
<dbReference type="RefSeq" id="WP_166934925.1">
    <property type="nucleotide sequence ID" value="NZ_BAAADD010000009.1"/>
</dbReference>
<dbReference type="InterPro" id="IPR020825">
    <property type="entry name" value="Phe-tRNA_synthase-like_B3/B4"/>
</dbReference>
<evidence type="ECO:0000256" key="15">
    <source>
        <dbReference type="HAMAP-Rule" id="MF_00283"/>
    </source>
</evidence>
<evidence type="ECO:0000259" key="18">
    <source>
        <dbReference type="PROSITE" id="PS51447"/>
    </source>
</evidence>
<dbReference type="InterPro" id="IPR004532">
    <property type="entry name" value="Phe-tRNA-ligase_IIc_bsu_bact"/>
</dbReference>
<dbReference type="CDD" id="cd00769">
    <property type="entry name" value="PheRS_beta_core"/>
    <property type="match status" value="1"/>
</dbReference>
<evidence type="ECO:0000259" key="17">
    <source>
        <dbReference type="PROSITE" id="PS50886"/>
    </source>
</evidence>
<comment type="caution">
    <text evidence="20">The sequence shown here is derived from an EMBL/GenBank/DDBJ whole genome shotgun (WGS) entry which is preliminary data.</text>
</comment>
<gene>
    <name evidence="15 20" type="primary">pheT</name>
    <name evidence="20" type="ORF">GCM10008942_32220</name>
</gene>
<evidence type="ECO:0000256" key="1">
    <source>
        <dbReference type="ARBA" id="ARBA00004496"/>
    </source>
</evidence>
<evidence type="ECO:0000256" key="10">
    <source>
        <dbReference type="ARBA" id="ARBA00022842"/>
    </source>
</evidence>
<sequence length="796" mass="84197">MKFPLSWLKDHLETDADAQTIADKLTAIGLEVESVEDAGARLKDFVVARVVTADKHPNADRLHLCSVDAGGKEPVQVVCGAPNARAGIKVVFAQPGTVIPVSGEALKIGTIRGVESRGMMCSGRELLISDDHDGIIELPEDAVVGQPVATALGLTDPVIDISITPNRGDCTSVWGVARDLAAAGLGKLKTPKVESVKGTFPSPKSIALNFPAGQKPACPLFAGRVIRGVKNGPSPLWVQERLKAIGLRPINALVDVTNLVSHDRGRPLHVFDADKLQGNVQARLAKSGERLLALDGKTYELDGEMCVIADEAAAQSIAGVMGGEDTGSSETTVNVFVESAWFQPISVAATGRKLQLNSDARYRFERGVDPEFVVPGLELATKLILEWCGGEPSDIVVAGAVPEWKREIPFAADIVERIGGLKIEKDRIVEILGHLGFALKDCGSGWLVAPPSWRSDIDGAADLVEEVVRIYGLEHVPSVPMSRPTAIARSVLTPSQKRRRLIRRALASRGFNETVTYSFIPRAHAALFGGGDDARQIANPIAAEMDALRPSPLPSLLAAAMRNQARGFNDLQLFEIGAAFQSGMPGGQQTVAAGIRVGSGIRTWTKASHPADAFDVKADVLAALEAAMGSAMSAPIKATAPAWYHPGRSGTLALGPKVLAVFGELHPSVVAAFDLTGPVAAFELILDAVPESKAKKANYAPSPYQAVERDFAFVVNASISADDVVKAAKTAERNLVESVAVFDLYEGKGVPEGKKSLAITVRLQPKDKTLTDAEIETVGQKIVAAVAKATGGTLRA</sequence>
<protein>
    <recommendedName>
        <fullName evidence="15">Phenylalanine--tRNA ligase beta subunit</fullName>
        <ecNumber evidence="15">6.1.1.20</ecNumber>
    </recommendedName>
    <alternativeName>
        <fullName evidence="15">Phenylalanyl-tRNA synthetase beta subunit</fullName>
        <shortName evidence="15">PheRS</shortName>
    </alternativeName>
</protein>
<dbReference type="SMART" id="SM00873">
    <property type="entry name" value="B3_4"/>
    <property type="match status" value="1"/>
</dbReference>
<evidence type="ECO:0000256" key="2">
    <source>
        <dbReference type="ARBA" id="ARBA00008653"/>
    </source>
</evidence>
<feature type="domain" description="TRNA-binding" evidence="17">
    <location>
        <begin position="39"/>
        <end position="149"/>
    </location>
</feature>
<dbReference type="InterPro" id="IPR045060">
    <property type="entry name" value="Phe-tRNA-ligase_IIc_bsu"/>
</dbReference>
<dbReference type="PROSITE" id="PS51483">
    <property type="entry name" value="B5"/>
    <property type="match status" value="1"/>
</dbReference>
<dbReference type="PANTHER" id="PTHR10947:SF0">
    <property type="entry name" value="PHENYLALANINE--TRNA LIGASE BETA SUBUNIT"/>
    <property type="match status" value="1"/>
</dbReference>
<feature type="binding site" evidence="15">
    <location>
        <position position="465"/>
    </location>
    <ligand>
        <name>Mg(2+)</name>
        <dbReference type="ChEBI" id="CHEBI:18420"/>
        <note>shared with alpha subunit</note>
    </ligand>
</feature>
<dbReference type="Pfam" id="PF03483">
    <property type="entry name" value="B3_4"/>
    <property type="match status" value="1"/>
</dbReference>
<evidence type="ECO:0000256" key="14">
    <source>
        <dbReference type="ARBA" id="ARBA00049255"/>
    </source>
</evidence>
<dbReference type="Proteomes" id="UP001499951">
    <property type="component" value="Unassembled WGS sequence"/>
</dbReference>
<dbReference type="SUPFAM" id="SSF46955">
    <property type="entry name" value="Putative DNA-binding domain"/>
    <property type="match status" value="1"/>
</dbReference>